<proteinExistence type="inferred from homology"/>
<gene>
    <name evidence="3" type="ORF">GCK32_016949</name>
</gene>
<dbReference type="Gene3D" id="3.90.226.10">
    <property type="entry name" value="2-enoyl-CoA Hydratase, Chain A, domain 1"/>
    <property type="match status" value="1"/>
</dbReference>
<comment type="caution">
    <text evidence="3">The sequence shown here is derived from an EMBL/GenBank/DDBJ whole genome shotgun (WGS) entry which is preliminary data.</text>
</comment>
<evidence type="ECO:0000256" key="1">
    <source>
        <dbReference type="ARBA" id="ARBA00005254"/>
    </source>
</evidence>
<protein>
    <submittedName>
        <fullName evidence="3">Short-chain-enoyl-CoA hydratase</fullName>
    </submittedName>
</protein>
<dbReference type="EMBL" id="WIXE01013606">
    <property type="protein sequence ID" value="KAK5974961.1"/>
    <property type="molecule type" value="Genomic_DNA"/>
</dbReference>
<sequence>MPVTKAAQGPSIMKLEKPLIAAIEGYAVAGGLELSLMADMRVCGRSATFGVFCRKVGVPLIDGGTVRLPRIIGLGRALDMILTGRAVSSQEALQWGLVSNVVDDGKALDCALQLAKQIMSNPYSCMLSDRRSVLKSCDLATDEAFAFEFESCSVIPEAIEETEKFLRKNGKKPSKI</sequence>
<dbReference type="Proteomes" id="UP001331761">
    <property type="component" value="Unassembled WGS sequence"/>
</dbReference>
<keyword evidence="4" id="KW-1185">Reference proteome</keyword>
<dbReference type="PROSITE" id="PS00166">
    <property type="entry name" value="ENOYL_COA_HYDRATASE"/>
    <property type="match status" value="1"/>
</dbReference>
<organism evidence="3 4">
    <name type="scientific">Trichostrongylus colubriformis</name>
    <name type="common">Black scour worm</name>
    <dbReference type="NCBI Taxonomy" id="6319"/>
    <lineage>
        <taxon>Eukaryota</taxon>
        <taxon>Metazoa</taxon>
        <taxon>Ecdysozoa</taxon>
        <taxon>Nematoda</taxon>
        <taxon>Chromadorea</taxon>
        <taxon>Rhabditida</taxon>
        <taxon>Rhabditina</taxon>
        <taxon>Rhabditomorpha</taxon>
        <taxon>Strongyloidea</taxon>
        <taxon>Trichostrongylidae</taxon>
        <taxon>Trichostrongylus</taxon>
    </lineage>
</organism>
<dbReference type="CDD" id="cd06558">
    <property type="entry name" value="crotonase-like"/>
    <property type="match status" value="1"/>
</dbReference>
<dbReference type="SUPFAM" id="SSF52096">
    <property type="entry name" value="ClpP/crotonase"/>
    <property type="match status" value="1"/>
</dbReference>
<reference evidence="3 4" key="1">
    <citation type="submission" date="2019-10" db="EMBL/GenBank/DDBJ databases">
        <title>Assembly and Annotation for the nematode Trichostrongylus colubriformis.</title>
        <authorList>
            <person name="Martin J."/>
        </authorList>
    </citation>
    <scope>NUCLEOTIDE SEQUENCE [LARGE SCALE GENOMIC DNA]</scope>
    <source>
        <strain evidence="3">G859</strain>
        <tissue evidence="3">Whole worm</tissue>
    </source>
</reference>
<dbReference type="PANTHER" id="PTHR43802:SF1">
    <property type="entry name" value="IP11341P-RELATED"/>
    <property type="match status" value="1"/>
</dbReference>
<dbReference type="AlphaFoldDB" id="A0AAN8F8K3"/>
<comment type="similarity">
    <text evidence="1 2">Belongs to the enoyl-CoA hydratase/isomerase family.</text>
</comment>
<accession>A0AAN8F8K3</accession>
<dbReference type="InterPro" id="IPR029045">
    <property type="entry name" value="ClpP/crotonase-like_dom_sf"/>
</dbReference>
<dbReference type="Pfam" id="PF00378">
    <property type="entry name" value="ECH_1"/>
    <property type="match status" value="1"/>
</dbReference>
<evidence type="ECO:0000313" key="3">
    <source>
        <dbReference type="EMBL" id="KAK5974961.1"/>
    </source>
</evidence>
<dbReference type="InterPro" id="IPR001753">
    <property type="entry name" value="Enoyl-CoA_hydra/iso"/>
</dbReference>
<dbReference type="PANTHER" id="PTHR43802">
    <property type="entry name" value="ENOYL-COA HYDRATASE"/>
    <property type="match status" value="1"/>
</dbReference>
<dbReference type="Gene3D" id="1.10.287.2460">
    <property type="match status" value="1"/>
</dbReference>
<evidence type="ECO:0000256" key="2">
    <source>
        <dbReference type="RuleBase" id="RU003707"/>
    </source>
</evidence>
<dbReference type="GO" id="GO:0003824">
    <property type="term" value="F:catalytic activity"/>
    <property type="evidence" value="ECO:0007669"/>
    <property type="project" value="InterPro"/>
</dbReference>
<dbReference type="InterPro" id="IPR018376">
    <property type="entry name" value="Enoyl-CoA_hyd/isom_CS"/>
</dbReference>
<name>A0AAN8F8K3_TRICO</name>
<evidence type="ECO:0000313" key="4">
    <source>
        <dbReference type="Proteomes" id="UP001331761"/>
    </source>
</evidence>